<evidence type="ECO:0000313" key="2">
    <source>
        <dbReference type="Proteomes" id="UP000219167"/>
    </source>
</evidence>
<sequence>MTRSFETNLVVWRGITIEIRYEERWLDSDGPYSTAHLELRALEPERAPLPMTETGYRSHFAPASVIAEAGGPVAFVKEWLDQSAASKAWKDKEAAARQMTLF</sequence>
<dbReference type="Proteomes" id="UP000219167">
    <property type="component" value="Unassembled WGS sequence"/>
</dbReference>
<dbReference type="EMBL" id="OBQD01000009">
    <property type="protein sequence ID" value="SOC41924.1"/>
    <property type="molecule type" value="Genomic_DNA"/>
</dbReference>
<keyword evidence="2" id="KW-1185">Reference proteome</keyword>
<name>A0A285UJ35_9HYPH</name>
<accession>A0A285UJ35</accession>
<dbReference type="RefSeq" id="WP_097140736.1">
    <property type="nucleotide sequence ID" value="NZ_OBQD01000009.1"/>
</dbReference>
<evidence type="ECO:0000313" key="1">
    <source>
        <dbReference type="EMBL" id="SOC41924.1"/>
    </source>
</evidence>
<gene>
    <name evidence="1" type="ORF">SAMN05892877_109147</name>
</gene>
<dbReference type="OrthoDB" id="7855496at2"/>
<dbReference type="AlphaFoldDB" id="A0A285UJ35"/>
<proteinExistence type="predicted"/>
<reference evidence="1 2" key="1">
    <citation type="submission" date="2017-08" db="EMBL/GenBank/DDBJ databases">
        <authorList>
            <person name="de Groot N.N."/>
        </authorList>
    </citation>
    <scope>NUCLEOTIDE SEQUENCE [LARGE SCALE GENOMIC DNA]</scope>
    <source>
        <strain evidence="1 2">JC85</strain>
    </source>
</reference>
<organism evidence="1 2">
    <name type="scientific">Rhizobium subbaraonis</name>
    <dbReference type="NCBI Taxonomy" id="908946"/>
    <lineage>
        <taxon>Bacteria</taxon>
        <taxon>Pseudomonadati</taxon>
        <taxon>Pseudomonadota</taxon>
        <taxon>Alphaproteobacteria</taxon>
        <taxon>Hyphomicrobiales</taxon>
        <taxon>Rhizobiaceae</taxon>
        <taxon>Rhizobium/Agrobacterium group</taxon>
        <taxon>Rhizobium</taxon>
    </lineage>
</organism>
<protein>
    <submittedName>
        <fullName evidence="1">Uncharacterized protein</fullName>
    </submittedName>
</protein>